<proteinExistence type="predicted"/>
<dbReference type="InterPro" id="IPR049311">
    <property type="entry name" value="GIY_YIG_cat"/>
</dbReference>
<feature type="domain" description="GIY-YIG catalytic" evidence="1">
    <location>
        <begin position="130"/>
        <end position="271"/>
    </location>
</feature>
<dbReference type="Pfam" id="PF20815">
    <property type="entry name" value="GIY_YIG_2"/>
    <property type="match status" value="1"/>
</dbReference>
<name>A0ABW0FGE6_9MICO</name>
<evidence type="ECO:0000313" key="3">
    <source>
        <dbReference type="Proteomes" id="UP001595937"/>
    </source>
</evidence>
<evidence type="ECO:0000259" key="1">
    <source>
        <dbReference type="Pfam" id="PF20815"/>
    </source>
</evidence>
<dbReference type="EMBL" id="JBHSLN010000070">
    <property type="protein sequence ID" value="MFC5298497.1"/>
    <property type="molecule type" value="Genomic_DNA"/>
</dbReference>
<comment type="caution">
    <text evidence="2">The sequence shown here is derived from an EMBL/GenBank/DDBJ whole genome shotgun (WGS) entry which is preliminary data.</text>
</comment>
<organism evidence="2 3">
    <name type="scientific">Brachybacterium tyrofermentans</name>
    <dbReference type="NCBI Taxonomy" id="47848"/>
    <lineage>
        <taxon>Bacteria</taxon>
        <taxon>Bacillati</taxon>
        <taxon>Actinomycetota</taxon>
        <taxon>Actinomycetes</taxon>
        <taxon>Micrococcales</taxon>
        <taxon>Dermabacteraceae</taxon>
        <taxon>Brachybacterium</taxon>
    </lineage>
</organism>
<protein>
    <submittedName>
        <fullName evidence="2">GIY-YIG nuclease family protein</fullName>
    </submittedName>
</protein>
<reference evidence="3" key="1">
    <citation type="journal article" date="2019" name="Int. J. Syst. Evol. Microbiol.">
        <title>The Global Catalogue of Microorganisms (GCM) 10K type strain sequencing project: providing services to taxonomists for standard genome sequencing and annotation.</title>
        <authorList>
            <consortium name="The Broad Institute Genomics Platform"/>
            <consortium name="The Broad Institute Genome Sequencing Center for Infectious Disease"/>
            <person name="Wu L."/>
            <person name="Ma J."/>
        </authorList>
    </citation>
    <scope>NUCLEOTIDE SEQUENCE [LARGE SCALE GENOMIC DNA]</scope>
    <source>
        <strain evidence="3">CGMCC 1.16455</strain>
    </source>
</reference>
<evidence type="ECO:0000313" key="2">
    <source>
        <dbReference type="EMBL" id="MFC5298497.1"/>
    </source>
</evidence>
<gene>
    <name evidence="2" type="ORF">ACFPK8_13345</name>
</gene>
<dbReference type="Proteomes" id="UP001595937">
    <property type="component" value="Unassembled WGS sequence"/>
</dbReference>
<accession>A0ABW0FGE6</accession>
<sequence>MTLRDAMEKVLLDAGGPLKASDLAEKINARGLYQMRDGSPVQPDQVRAWARRYPHLFTREAAATGIVQLRDWQQVQPAAPKALNDASVPPVAVRPIQSFAEPSELAAALLEQAAFSPAGAIDLVVPNRPGLYAIRVRDTGSLPQPFRSYSEKRRQDLLYIGLATTSLSRRFLGQELRARGHGTLFRSIGALLGYRPPAGSLHGKSNTGNYRFAPADNQAIIDWINANLLANWVETSDDLTAQETALIRGHRPLLNLQRNPAALPELSSLRAECVRIANLVAE</sequence>
<dbReference type="RefSeq" id="WP_343924494.1">
    <property type="nucleotide sequence ID" value="NZ_BAAAIR010000039.1"/>
</dbReference>
<keyword evidence="3" id="KW-1185">Reference proteome</keyword>
<dbReference type="GeneID" id="303297690"/>